<evidence type="ECO:0000313" key="3">
    <source>
        <dbReference type="Proteomes" id="UP000640583"/>
    </source>
</evidence>
<organism evidence="2 3">
    <name type="scientific">Halocynthiibacter styelae</name>
    <dbReference type="NCBI Taxonomy" id="2761955"/>
    <lineage>
        <taxon>Bacteria</taxon>
        <taxon>Pseudomonadati</taxon>
        <taxon>Pseudomonadota</taxon>
        <taxon>Alphaproteobacteria</taxon>
        <taxon>Rhodobacterales</taxon>
        <taxon>Paracoccaceae</taxon>
        <taxon>Halocynthiibacter</taxon>
    </lineage>
</organism>
<keyword evidence="3" id="KW-1185">Reference proteome</keyword>
<reference evidence="2" key="1">
    <citation type="submission" date="2020-10" db="EMBL/GenBank/DDBJ databases">
        <title>Paenihalocynthiibacter styelae gen. nov., sp. nov., isolated from stalked sea squirt Styela clava.</title>
        <authorList>
            <person name="Kim Y.-O."/>
            <person name="Yoon J.-H."/>
        </authorList>
    </citation>
    <scope>NUCLEOTIDE SEQUENCE</scope>
    <source>
        <strain evidence="2">MYP1-1</strain>
    </source>
</reference>
<feature type="transmembrane region" description="Helical" evidence="1">
    <location>
        <begin position="118"/>
        <end position="143"/>
    </location>
</feature>
<feature type="transmembrane region" description="Helical" evidence="1">
    <location>
        <begin position="257"/>
        <end position="276"/>
    </location>
</feature>
<accession>A0A8J7LJY0</accession>
<dbReference type="Proteomes" id="UP000640583">
    <property type="component" value="Unassembled WGS sequence"/>
</dbReference>
<sequence length="411" mass="43920">MRRLIMSAHTQTAAARNWSPPYFLAALGAGGLSVTFFMYLMFWVPHPGQPVPVFEDLMSFFATSGAAGKFTVVFAMAGIAAMTALHISLMVFNLRQLAAFKKSTAYTALMGTNAETQLLAAPLAAAMTINAGFIAGLVFVPGLWGIVEYLFPLALIAFVLVGIWSFRLLGAFLARVFSEGGFNHKANNSFAQILASFTLSMVAVGMAAPAAMSETPWIVATSLTLSSFMMMTTVIVAAVALVLAVRSILEHGIAEEAAPTLMVIVPLLTVIGIALLRIDHGLHTTFDVHAAKGATFLMLTRILAVQILFLMLGMAVLKRISYSAKFMTSEGKRSAASYALVCPGVALSVMLHFWVNKGLVANGLIEKFSTAYWIANTPALIAQFAMIALVVKLHRLHFAKGSMTGAAMPAE</sequence>
<comment type="caution">
    <text evidence="2">The sequence shown here is derived from an EMBL/GenBank/DDBJ whole genome shotgun (WGS) entry which is preliminary data.</text>
</comment>
<feature type="transmembrane region" description="Helical" evidence="1">
    <location>
        <begin position="149"/>
        <end position="169"/>
    </location>
</feature>
<feature type="transmembrane region" description="Helical" evidence="1">
    <location>
        <begin position="296"/>
        <end position="317"/>
    </location>
</feature>
<feature type="transmembrane region" description="Helical" evidence="1">
    <location>
        <begin position="370"/>
        <end position="391"/>
    </location>
</feature>
<proteinExistence type="predicted"/>
<feature type="transmembrane region" description="Helical" evidence="1">
    <location>
        <begin position="338"/>
        <end position="355"/>
    </location>
</feature>
<keyword evidence="1" id="KW-0472">Membrane</keyword>
<evidence type="ECO:0000313" key="2">
    <source>
        <dbReference type="EMBL" id="MBI1492800.1"/>
    </source>
</evidence>
<dbReference type="NCBIfam" id="NF047644">
    <property type="entry name" value="TsoY_fam"/>
    <property type="match status" value="1"/>
</dbReference>
<gene>
    <name evidence="2" type="ORF">H1D41_04025</name>
</gene>
<dbReference type="EMBL" id="JADCKQ010000002">
    <property type="protein sequence ID" value="MBI1492800.1"/>
    <property type="molecule type" value="Genomic_DNA"/>
</dbReference>
<feature type="transmembrane region" description="Helical" evidence="1">
    <location>
        <begin position="21"/>
        <end position="46"/>
    </location>
</feature>
<dbReference type="AlphaFoldDB" id="A0A8J7LJY0"/>
<protein>
    <submittedName>
        <fullName evidence="2">Uncharacterized protein</fullName>
    </submittedName>
</protein>
<name>A0A8J7LJY0_9RHOB</name>
<keyword evidence="1" id="KW-1133">Transmembrane helix</keyword>
<feature type="transmembrane region" description="Helical" evidence="1">
    <location>
        <begin position="190"/>
        <end position="211"/>
    </location>
</feature>
<feature type="transmembrane region" description="Helical" evidence="1">
    <location>
        <begin position="217"/>
        <end position="245"/>
    </location>
</feature>
<evidence type="ECO:0000256" key="1">
    <source>
        <dbReference type="SAM" id="Phobius"/>
    </source>
</evidence>
<feature type="transmembrane region" description="Helical" evidence="1">
    <location>
        <begin position="66"/>
        <end position="92"/>
    </location>
</feature>
<dbReference type="InterPro" id="IPR059133">
    <property type="entry name" value="TsoY-like"/>
</dbReference>
<keyword evidence="1" id="KW-0812">Transmembrane</keyword>